<keyword evidence="5 13" id="KW-0812">Transmembrane</keyword>
<keyword evidence="11 13" id="KW-0472">Membrane</keyword>
<dbReference type="GO" id="GO:0051028">
    <property type="term" value="P:mRNA transport"/>
    <property type="evidence" value="ECO:0007669"/>
    <property type="project" value="UniProtKB-KW"/>
</dbReference>
<feature type="transmembrane region" description="Helical" evidence="13">
    <location>
        <begin position="35"/>
        <end position="54"/>
    </location>
</feature>
<dbReference type="GO" id="GO:0006999">
    <property type="term" value="P:nuclear pore organization"/>
    <property type="evidence" value="ECO:0007669"/>
    <property type="project" value="TreeGrafter"/>
</dbReference>
<evidence type="ECO:0000256" key="10">
    <source>
        <dbReference type="ARBA" id="ARBA00023132"/>
    </source>
</evidence>
<evidence type="ECO:0000256" key="8">
    <source>
        <dbReference type="ARBA" id="ARBA00022989"/>
    </source>
</evidence>
<dbReference type="InterPro" id="IPR019049">
    <property type="entry name" value="Nucleoporin_prot_Ndc1/Nup"/>
</dbReference>
<dbReference type="RefSeq" id="XP_036358190.1">
    <property type="nucleotide sequence ID" value="XM_036502297.1"/>
</dbReference>
<dbReference type="Proteomes" id="UP000515154">
    <property type="component" value="Linkage group LG4"/>
</dbReference>
<reference evidence="15" key="1">
    <citation type="submission" date="2025-08" db="UniProtKB">
        <authorList>
            <consortium name="RefSeq"/>
        </authorList>
    </citation>
    <scope>IDENTIFICATION</scope>
</reference>
<dbReference type="GO" id="GO:0031965">
    <property type="term" value="C:nuclear membrane"/>
    <property type="evidence" value="ECO:0007669"/>
    <property type="project" value="UniProtKB-SubCell"/>
</dbReference>
<proteinExistence type="inferred from homology"/>
<comment type="similarity">
    <text evidence="3">Belongs to the NDC1 family.</text>
</comment>
<evidence type="ECO:0000256" key="9">
    <source>
        <dbReference type="ARBA" id="ARBA00023010"/>
    </source>
</evidence>
<evidence type="ECO:0000256" key="6">
    <source>
        <dbReference type="ARBA" id="ARBA00022816"/>
    </source>
</evidence>
<evidence type="ECO:0000256" key="7">
    <source>
        <dbReference type="ARBA" id="ARBA00022927"/>
    </source>
</evidence>
<evidence type="ECO:0000256" key="13">
    <source>
        <dbReference type="SAM" id="Phobius"/>
    </source>
</evidence>
<keyword evidence="10" id="KW-0906">Nuclear pore complex</keyword>
<evidence type="ECO:0000256" key="2">
    <source>
        <dbReference type="ARBA" id="ARBA00004567"/>
    </source>
</evidence>
<evidence type="ECO:0000313" key="15">
    <source>
        <dbReference type="RefSeq" id="XP_036358190.1"/>
    </source>
</evidence>
<keyword evidence="9" id="KW-0811">Translocation</keyword>
<evidence type="ECO:0000256" key="4">
    <source>
        <dbReference type="ARBA" id="ARBA00022448"/>
    </source>
</evidence>
<feature type="transmembrane region" description="Helical" evidence="13">
    <location>
        <begin position="78"/>
        <end position="103"/>
    </location>
</feature>
<evidence type="ECO:0000256" key="5">
    <source>
        <dbReference type="ARBA" id="ARBA00022692"/>
    </source>
</evidence>
<dbReference type="GO" id="GO:0015031">
    <property type="term" value="P:protein transport"/>
    <property type="evidence" value="ECO:0007669"/>
    <property type="project" value="UniProtKB-KW"/>
</dbReference>
<feature type="transmembrane region" description="Helical" evidence="13">
    <location>
        <begin position="136"/>
        <end position="158"/>
    </location>
</feature>
<evidence type="ECO:0000256" key="12">
    <source>
        <dbReference type="ARBA" id="ARBA00023242"/>
    </source>
</evidence>
<evidence type="ECO:0000256" key="11">
    <source>
        <dbReference type="ARBA" id="ARBA00023136"/>
    </source>
</evidence>
<dbReference type="PANTHER" id="PTHR13269:SF6">
    <property type="entry name" value="NUCLEOPORIN NDC1"/>
    <property type="match status" value="1"/>
</dbReference>
<accession>A0A7E6ETB8</accession>
<dbReference type="AlphaFoldDB" id="A0A7E6ETB8"/>
<keyword evidence="7" id="KW-0653">Protein transport</keyword>
<name>A0A7E6ETB8_9MOLL</name>
<gene>
    <name evidence="15" type="primary">LOC115210302</name>
</gene>
<evidence type="ECO:0000313" key="14">
    <source>
        <dbReference type="Proteomes" id="UP000515154"/>
    </source>
</evidence>
<dbReference type="GO" id="GO:0070762">
    <property type="term" value="C:nuclear pore transmembrane ring"/>
    <property type="evidence" value="ECO:0007669"/>
    <property type="project" value="TreeGrafter"/>
</dbReference>
<evidence type="ECO:0000256" key="3">
    <source>
        <dbReference type="ARBA" id="ARBA00005760"/>
    </source>
</evidence>
<keyword evidence="4" id="KW-0813">Transport</keyword>
<keyword evidence="12" id="KW-0539">Nucleus</keyword>
<protein>
    <submittedName>
        <fullName evidence="15">Nucleoporin NDC1-like isoform X2</fullName>
    </submittedName>
</protein>
<dbReference type="GO" id="GO:0030674">
    <property type="term" value="F:protein-macromolecule adaptor activity"/>
    <property type="evidence" value="ECO:0007669"/>
    <property type="project" value="TreeGrafter"/>
</dbReference>
<comment type="subcellular location">
    <subcellularLocation>
        <location evidence="1">Nucleus membrane</location>
        <topology evidence="1">Multi-pass membrane protein</topology>
    </subcellularLocation>
    <subcellularLocation>
        <location evidence="2">Nucleus</location>
        <location evidence="2">Nuclear pore complex</location>
    </subcellularLocation>
</comment>
<keyword evidence="8 13" id="KW-1133">Transmembrane helix</keyword>
<keyword evidence="6" id="KW-0509">mRNA transport</keyword>
<sequence>MLITVFASWIMKDSFSTLAVPCSEDSPAIYLNDNKLFLLTAAIYHGLLFHLRFYRNQYNYTPFKIIQQAKFFQVKSQLVPVLFESAAQIFKQLLGFYLIFYFLGHLPRDLTAHLCRLSICPETSLSSVQSLLQPELFLQSFFLGTYMYFIWHLAAVLLRTYLTESYEFRIEPGLDHLSDKCLHNALSCKSNPWIQYLGFLDLFQLSRFSFNRRQVLFSATFPGCHPKNWSQIYHICLENLRQLKDATQEFNHNAFVQAAIPQQNTPNWLHNSSLSASRYLKPTSLGHMSLNESVTGTSLREERPIKVSLQTKILEVLKKKPVFGYFLRELPDAAPRKLFSSVQIHIWAVEALSRLVAASYAEDTLGIVQQNLPEILNVLVSLYENVERHFKLTSTLGRRSLTGVNCSHDLALRHAFRSALKSAIYRIVDTFGKCVIDFRLSLETQRRLKLFLEYKE</sequence>
<keyword evidence="14" id="KW-1185">Reference proteome</keyword>
<evidence type="ECO:0000256" key="1">
    <source>
        <dbReference type="ARBA" id="ARBA00004232"/>
    </source>
</evidence>
<dbReference type="PANTHER" id="PTHR13269">
    <property type="entry name" value="NUCLEOPORIN NDC1"/>
    <property type="match status" value="1"/>
</dbReference>
<organism evidence="14 15">
    <name type="scientific">Octopus sinensis</name>
    <name type="common">East Asian common octopus</name>
    <dbReference type="NCBI Taxonomy" id="2607531"/>
    <lineage>
        <taxon>Eukaryota</taxon>
        <taxon>Metazoa</taxon>
        <taxon>Spiralia</taxon>
        <taxon>Lophotrochozoa</taxon>
        <taxon>Mollusca</taxon>
        <taxon>Cephalopoda</taxon>
        <taxon>Coleoidea</taxon>
        <taxon>Octopodiformes</taxon>
        <taxon>Octopoda</taxon>
        <taxon>Incirrata</taxon>
        <taxon>Octopodidae</taxon>
        <taxon>Octopus</taxon>
    </lineage>
</organism>
<dbReference type="Pfam" id="PF09531">
    <property type="entry name" value="Ndc1_Nup"/>
    <property type="match status" value="1"/>
</dbReference>